<dbReference type="SUPFAM" id="SSF56831">
    <property type="entry name" value="Reovirus inner layer core protein p3"/>
    <property type="match status" value="1"/>
</dbReference>
<evidence type="ECO:0000313" key="1">
    <source>
        <dbReference type="EMBL" id="CAH0404197.1"/>
    </source>
</evidence>
<accession>A0ABN8B4K7</accession>
<sequence length="240" mass="26494">MHEHVREGILPEKIPTPQTNNLLIGAVANPVNLNLMFEHIPRRVHLSLLFVGELLLPELTLEAISPSTLLSLGTQTATRVSCVNTLANVSFDPAMNDEIAAWFLSLLMPGAILFNIDMDDLGADDSYTRCLAGLAAKLLLSYSNEPRWNSITPRTLHLVEQTIVNAGTEAGIIEGARGQGVNPLDRVVPVPQARLTRFDLLRTTENGGGWRNGEEWRDMVFLPLQYLIYIVNVGSFKLLT</sequence>
<proteinExistence type="predicted"/>
<evidence type="ECO:0000313" key="2">
    <source>
        <dbReference type="Proteomes" id="UP001153292"/>
    </source>
</evidence>
<dbReference type="Proteomes" id="UP001153292">
    <property type="component" value="Chromosome 27"/>
</dbReference>
<organism evidence="1 2">
    <name type="scientific">Chilo suppressalis</name>
    <name type="common">Asiatic rice borer moth</name>
    <dbReference type="NCBI Taxonomy" id="168631"/>
    <lineage>
        <taxon>Eukaryota</taxon>
        <taxon>Metazoa</taxon>
        <taxon>Ecdysozoa</taxon>
        <taxon>Arthropoda</taxon>
        <taxon>Hexapoda</taxon>
        <taxon>Insecta</taxon>
        <taxon>Pterygota</taxon>
        <taxon>Neoptera</taxon>
        <taxon>Endopterygota</taxon>
        <taxon>Lepidoptera</taxon>
        <taxon>Glossata</taxon>
        <taxon>Ditrysia</taxon>
        <taxon>Pyraloidea</taxon>
        <taxon>Crambidae</taxon>
        <taxon>Crambinae</taxon>
        <taxon>Chilo</taxon>
    </lineage>
</organism>
<protein>
    <submittedName>
        <fullName evidence="1">Uncharacterized protein</fullName>
    </submittedName>
</protein>
<dbReference type="EMBL" id="OU963920">
    <property type="protein sequence ID" value="CAH0404197.1"/>
    <property type="molecule type" value="Genomic_DNA"/>
</dbReference>
<keyword evidence="2" id="KW-1185">Reference proteome</keyword>
<name>A0ABN8B4K7_CHISP</name>
<reference evidence="1" key="1">
    <citation type="submission" date="2021-12" db="EMBL/GenBank/DDBJ databases">
        <authorList>
            <person name="King R."/>
        </authorList>
    </citation>
    <scope>NUCLEOTIDE SEQUENCE</scope>
</reference>
<gene>
    <name evidence="1" type="ORF">CHILSU_LOCUS7514</name>
</gene>
<dbReference type="InterPro" id="IPR016029">
    <property type="entry name" value="Inner_layer_core_VP3_Reovir"/>
</dbReference>